<dbReference type="Pfam" id="PF00646">
    <property type="entry name" value="F-box"/>
    <property type="match status" value="1"/>
</dbReference>
<reference evidence="3 4" key="1">
    <citation type="journal article" date="2022" name="Nat. Plants">
        <title>Genomes of leafy and leafless Platanthera orchids illuminate the evolution of mycoheterotrophy.</title>
        <authorList>
            <person name="Li M.H."/>
            <person name="Liu K.W."/>
            <person name="Li Z."/>
            <person name="Lu H.C."/>
            <person name="Ye Q.L."/>
            <person name="Zhang D."/>
            <person name="Wang J.Y."/>
            <person name="Li Y.F."/>
            <person name="Zhong Z.M."/>
            <person name="Liu X."/>
            <person name="Yu X."/>
            <person name="Liu D.K."/>
            <person name="Tu X.D."/>
            <person name="Liu B."/>
            <person name="Hao Y."/>
            <person name="Liao X.Y."/>
            <person name="Jiang Y.T."/>
            <person name="Sun W.H."/>
            <person name="Chen J."/>
            <person name="Chen Y.Q."/>
            <person name="Ai Y."/>
            <person name="Zhai J.W."/>
            <person name="Wu S.S."/>
            <person name="Zhou Z."/>
            <person name="Hsiao Y.Y."/>
            <person name="Wu W.L."/>
            <person name="Chen Y.Y."/>
            <person name="Lin Y.F."/>
            <person name="Hsu J.L."/>
            <person name="Li C.Y."/>
            <person name="Wang Z.W."/>
            <person name="Zhao X."/>
            <person name="Zhong W.Y."/>
            <person name="Ma X.K."/>
            <person name="Ma L."/>
            <person name="Huang J."/>
            <person name="Chen G.Z."/>
            <person name="Huang M.Z."/>
            <person name="Huang L."/>
            <person name="Peng D.H."/>
            <person name="Luo Y.B."/>
            <person name="Zou S.Q."/>
            <person name="Chen S.P."/>
            <person name="Lan S."/>
            <person name="Tsai W.C."/>
            <person name="Van de Peer Y."/>
            <person name="Liu Z.J."/>
        </authorList>
    </citation>
    <scope>NUCLEOTIDE SEQUENCE [LARGE SCALE GENOMIC DNA]</scope>
    <source>
        <strain evidence="3">Lor287</strain>
    </source>
</reference>
<evidence type="ECO:0000256" key="1">
    <source>
        <dbReference type="SAM" id="MobiDB-lite"/>
    </source>
</evidence>
<evidence type="ECO:0000313" key="4">
    <source>
        <dbReference type="Proteomes" id="UP001418222"/>
    </source>
</evidence>
<dbReference type="EMBL" id="JBBWWQ010000015">
    <property type="protein sequence ID" value="KAK8928433.1"/>
    <property type="molecule type" value="Genomic_DNA"/>
</dbReference>
<dbReference type="Gene3D" id="3.80.10.10">
    <property type="entry name" value="Ribonuclease Inhibitor"/>
    <property type="match status" value="1"/>
</dbReference>
<evidence type="ECO:0000259" key="2">
    <source>
        <dbReference type="SMART" id="SM00256"/>
    </source>
</evidence>
<dbReference type="SUPFAM" id="SSF52047">
    <property type="entry name" value="RNI-like"/>
    <property type="match status" value="1"/>
</dbReference>
<evidence type="ECO:0000313" key="3">
    <source>
        <dbReference type="EMBL" id="KAK8928433.1"/>
    </source>
</evidence>
<dbReference type="AlphaFoldDB" id="A0AAP0B4U3"/>
<sequence length="505" mass="54676">MDGVVCDELLQEIIQRLPPSSFAAVSLVSKRWLSALRSSTTSLSLSIPFSAHPLQSSSLSSILSHYPHLHSLSIHSSPFDADDGESYPPSPPPKTPTSISSVSLSSDALLLAVASSPSSSRLNQLRFATAAIPVSPAALLSSSSSLTRLTDLHLSSVFPYSFRWLAGFPFIKSLSLVFCPKSPAALGPIDEEIRVSIEEHETRPMKMLPLERLSLSGLPAGERAMWWIWRRCGNLRRLRFRACEGTGDGPSSPFFPSCLPGLLELELRSSRAIADRVLLHAADRCHRLNSFLLHDGGGSEALHHFIAQRAAGLHTIDLRLPLDLHNYHLSAIAASPSTHSPCLSTLRLQSCCLVTGDGLRSVASAAAGKAIEELALVNCDVVERDPGLLCVLGQSLPRLRKLDLSFNETMTDKELVAMLSSFSGLVEIKLQGCGKLTDASLVWLLAFSCSKLEVADLRRCPGISSPAIETFVLMSFRLKLLCVEKKKVSEAAMVAASRRGIWIGD</sequence>
<dbReference type="Proteomes" id="UP001418222">
    <property type="component" value="Unassembled WGS sequence"/>
</dbReference>
<feature type="domain" description="F-box" evidence="2">
    <location>
        <begin position="5"/>
        <end position="45"/>
    </location>
</feature>
<dbReference type="PANTHER" id="PTHR13318">
    <property type="entry name" value="PARTNER OF PAIRED, ISOFORM B-RELATED"/>
    <property type="match status" value="1"/>
</dbReference>
<comment type="caution">
    <text evidence="3">The sequence shown here is derived from an EMBL/GenBank/DDBJ whole genome shotgun (WGS) entry which is preliminary data.</text>
</comment>
<keyword evidence="4" id="KW-1185">Reference proteome</keyword>
<organism evidence="3 4">
    <name type="scientific">Platanthera zijinensis</name>
    <dbReference type="NCBI Taxonomy" id="2320716"/>
    <lineage>
        <taxon>Eukaryota</taxon>
        <taxon>Viridiplantae</taxon>
        <taxon>Streptophyta</taxon>
        <taxon>Embryophyta</taxon>
        <taxon>Tracheophyta</taxon>
        <taxon>Spermatophyta</taxon>
        <taxon>Magnoliopsida</taxon>
        <taxon>Liliopsida</taxon>
        <taxon>Asparagales</taxon>
        <taxon>Orchidaceae</taxon>
        <taxon>Orchidoideae</taxon>
        <taxon>Orchideae</taxon>
        <taxon>Orchidinae</taxon>
        <taxon>Platanthera</taxon>
    </lineage>
</organism>
<dbReference type="InterPro" id="IPR032675">
    <property type="entry name" value="LRR_dom_sf"/>
</dbReference>
<dbReference type="GO" id="GO:0031146">
    <property type="term" value="P:SCF-dependent proteasomal ubiquitin-dependent protein catabolic process"/>
    <property type="evidence" value="ECO:0007669"/>
    <property type="project" value="TreeGrafter"/>
</dbReference>
<dbReference type="SMART" id="SM00256">
    <property type="entry name" value="FBOX"/>
    <property type="match status" value="1"/>
</dbReference>
<protein>
    <recommendedName>
        <fullName evidence="2">F-box domain-containing protein</fullName>
    </recommendedName>
</protein>
<dbReference type="GO" id="GO:0019005">
    <property type="term" value="C:SCF ubiquitin ligase complex"/>
    <property type="evidence" value="ECO:0007669"/>
    <property type="project" value="TreeGrafter"/>
</dbReference>
<dbReference type="InterPro" id="IPR001810">
    <property type="entry name" value="F-box_dom"/>
</dbReference>
<name>A0AAP0B4U3_9ASPA</name>
<proteinExistence type="predicted"/>
<dbReference type="PANTHER" id="PTHR13318:SF77">
    <property type="entry name" value="F-BOX DOMAIN-CONTAINING PROTEIN"/>
    <property type="match status" value="1"/>
</dbReference>
<feature type="region of interest" description="Disordered" evidence="1">
    <location>
        <begin position="79"/>
        <end position="100"/>
    </location>
</feature>
<dbReference type="SUPFAM" id="SSF81383">
    <property type="entry name" value="F-box domain"/>
    <property type="match status" value="1"/>
</dbReference>
<dbReference type="InterPro" id="IPR036047">
    <property type="entry name" value="F-box-like_dom_sf"/>
</dbReference>
<gene>
    <name evidence="3" type="ORF">KSP39_PZI017106</name>
</gene>
<accession>A0AAP0B4U3</accession>